<gene>
    <name evidence="10" type="ORF">BD289DRAFT_456810</name>
</gene>
<dbReference type="PROSITE" id="PS00218">
    <property type="entry name" value="AMINO_ACID_PERMEASE_1"/>
    <property type="match status" value="1"/>
</dbReference>
<feature type="transmembrane region" description="Helical" evidence="8">
    <location>
        <begin position="421"/>
        <end position="442"/>
    </location>
</feature>
<dbReference type="EMBL" id="KZ678679">
    <property type="protein sequence ID" value="PSR77001.1"/>
    <property type="molecule type" value="Genomic_DNA"/>
</dbReference>
<evidence type="ECO:0000313" key="11">
    <source>
        <dbReference type="Proteomes" id="UP000241462"/>
    </source>
</evidence>
<dbReference type="PANTHER" id="PTHR43341">
    <property type="entry name" value="AMINO ACID PERMEASE"/>
    <property type="match status" value="1"/>
</dbReference>
<evidence type="ECO:0000256" key="7">
    <source>
        <dbReference type="SAM" id="MobiDB-lite"/>
    </source>
</evidence>
<keyword evidence="3 8" id="KW-0812">Transmembrane</keyword>
<keyword evidence="2" id="KW-0813">Transport</keyword>
<dbReference type="Pfam" id="PF00324">
    <property type="entry name" value="AA_permease"/>
    <property type="match status" value="1"/>
</dbReference>
<dbReference type="InterPro" id="IPR004840">
    <property type="entry name" value="Amino_acid_permease_CS"/>
</dbReference>
<comment type="subcellular location">
    <subcellularLocation>
        <location evidence="1">Membrane</location>
        <topology evidence="1">Multi-pass membrane protein</topology>
    </subcellularLocation>
</comment>
<feature type="transmembrane region" description="Helical" evidence="8">
    <location>
        <begin position="200"/>
        <end position="218"/>
    </location>
</feature>
<feature type="transmembrane region" description="Helical" evidence="8">
    <location>
        <begin position="166"/>
        <end position="188"/>
    </location>
</feature>
<reference evidence="10 11" key="1">
    <citation type="journal article" date="2018" name="Mycol. Prog.">
        <title>Coniella lustricola, a new species from submerged detritus.</title>
        <authorList>
            <person name="Raudabaugh D.B."/>
            <person name="Iturriaga T."/>
            <person name="Carver A."/>
            <person name="Mondo S."/>
            <person name="Pangilinan J."/>
            <person name="Lipzen A."/>
            <person name="He G."/>
            <person name="Amirebrahimi M."/>
            <person name="Grigoriev I.V."/>
            <person name="Miller A.N."/>
        </authorList>
    </citation>
    <scope>NUCLEOTIDE SEQUENCE [LARGE SCALE GENOMIC DNA]</scope>
    <source>
        <strain evidence="10 11">B22-T-1</strain>
    </source>
</reference>
<keyword evidence="6 8" id="KW-0472">Membrane</keyword>
<dbReference type="GO" id="GO:0016020">
    <property type="term" value="C:membrane"/>
    <property type="evidence" value="ECO:0007669"/>
    <property type="project" value="UniProtKB-SubCell"/>
</dbReference>
<dbReference type="Proteomes" id="UP000241462">
    <property type="component" value="Unassembled WGS sequence"/>
</dbReference>
<evidence type="ECO:0000313" key="10">
    <source>
        <dbReference type="EMBL" id="PSR77001.1"/>
    </source>
</evidence>
<feature type="transmembrane region" description="Helical" evidence="8">
    <location>
        <begin position="60"/>
        <end position="79"/>
    </location>
</feature>
<name>A0A2T2ZUG1_9PEZI</name>
<dbReference type="InterPro" id="IPR050524">
    <property type="entry name" value="APC_YAT"/>
</dbReference>
<evidence type="ECO:0000259" key="9">
    <source>
        <dbReference type="Pfam" id="PF00324"/>
    </source>
</evidence>
<protein>
    <submittedName>
        <fullName evidence="10">Putative general amino acid permease</fullName>
    </submittedName>
</protein>
<dbReference type="GO" id="GO:0015171">
    <property type="term" value="F:amino acid transmembrane transporter activity"/>
    <property type="evidence" value="ECO:0007669"/>
    <property type="project" value="TreeGrafter"/>
</dbReference>
<keyword evidence="11" id="KW-1185">Reference proteome</keyword>
<feature type="transmembrane region" description="Helical" evidence="8">
    <location>
        <begin position="85"/>
        <end position="106"/>
    </location>
</feature>
<keyword evidence="4" id="KW-0029">Amino-acid transport</keyword>
<evidence type="ECO:0000256" key="4">
    <source>
        <dbReference type="ARBA" id="ARBA00022970"/>
    </source>
</evidence>
<dbReference type="FunFam" id="1.20.1740.10:FF:000006">
    <property type="entry name" value="General amino acid permease"/>
    <property type="match status" value="1"/>
</dbReference>
<evidence type="ECO:0000256" key="2">
    <source>
        <dbReference type="ARBA" id="ARBA00022448"/>
    </source>
</evidence>
<dbReference type="AlphaFoldDB" id="A0A2T2ZUG1"/>
<feature type="transmembrane region" description="Helical" evidence="8">
    <location>
        <begin position="388"/>
        <end position="409"/>
    </location>
</feature>
<evidence type="ECO:0000256" key="3">
    <source>
        <dbReference type="ARBA" id="ARBA00022692"/>
    </source>
</evidence>
<dbReference type="Gene3D" id="1.20.1740.10">
    <property type="entry name" value="Amino acid/polyamine transporter I"/>
    <property type="match status" value="1"/>
</dbReference>
<proteinExistence type="predicted"/>
<sequence length="556" mass="60723">MSSPTRSDSEKVAYLGDEKGVSDPETSGYHNNGEVAVGAVEDFGEKKELRQGLAQRHIQMIALAGAIGTGLFLGSGGALEKGGPLGALLGYTLVGILVIGVVMSIAEMSTLVPLSGGVIRHAEYFVDPALSFAQGWNAVYNNLVAIPAELTAAAVIVSFWDTTTTAAAWIILFGALLVVANLLFVNVYGEMEFIFASLKIMLIIGLNIMAIVIVAGGGPNHQVIGFEYWRNPGPFTQYLGIQGSLGQFLGFWTTFGNAVYSYSNVENISIAAAETQNPRRNIPIAAKRIFWRVAIFYILSIFFVGMLVPSNDSSLLNAQAGTAAASPFVIAATRAGIKVVPSIINFVVLTSAWSAGNSFLMANARMLYGMASEHHAPKIFLRTSRFGVPYVGVCFTSLFICLGFMSLSSSASVAFTWLQDLVSVGALVTWSVICGVYLRFYYGMKKQGISRDELPWKAPLQPYTAWFSFCFFQLLLLTGGYTTFIHNEWSTETFISSYIDIPIFLGLYFGYKLVKKTRILRLEEIPIRRFIDIANANPEPPVPPKKGWRKLNILWE</sequence>
<dbReference type="PIRSF" id="PIRSF006060">
    <property type="entry name" value="AA_transporter"/>
    <property type="match status" value="1"/>
</dbReference>
<feature type="transmembrane region" description="Helical" evidence="8">
    <location>
        <begin position="343"/>
        <end position="368"/>
    </location>
</feature>
<dbReference type="STRING" id="2025994.A0A2T2ZUG1"/>
<accession>A0A2T2ZUG1</accession>
<evidence type="ECO:0000256" key="5">
    <source>
        <dbReference type="ARBA" id="ARBA00022989"/>
    </source>
</evidence>
<feature type="domain" description="Amino acid permease/ SLC12A" evidence="9">
    <location>
        <begin position="57"/>
        <end position="521"/>
    </location>
</feature>
<feature type="transmembrane region" description="Helical" evidence="8">
    <location>
        <begin position="463"/>
        <end position="481"/>
    </location>
</feature>
<evidence type="ECO:0000256" key="6">
    <source>
        <dbReference type="ARBA" id="ARBA00023136"/>
    </source>
</evidence>
<feature type="transmembrane region" description="Helical" evidence="8">
    <location>
        <begin position="493"/>
        <end position="511"/>
    </location>
</feature>
<evidence type="ECO:0000256" key="1">
    <source>
        <dbReference type="ARBA" id="ARBA00004141"/>
    </source>
</evidence>
<feature type="transmembrane region" description="Helical" evidence="8">
    <location>
        <begin position="139"/>
        <end position="160"/>
    </location>
</feature>
<feature type="transmembrane region" description="Helical" evidence="8">
    <location>
        <begin position="289"/>
        <end position="308"/>
    </location>
</feature>
<dbReference type="PANTHER" id="PTHR43341:SF18">
    <property type="entry name" value="AMINO ACID PERMEASE_ SLC12A DOMAIN-CONTAINING PROTEIN"/>
    <property type="match status" value="1"/>
</dbReference>
<feature type="region of interest" description="Disordered" evidence="7">
    <location>
        <begin position="1"/>
        <end position="28"/>
    </location>
</feature>
<feature type="compositionally biased region" description="Basic and acidic residues" evidence="7">
    <location>
        <begin position="7"/>
        <end position="22"/>
    </location>
</feature>
<organism evidence="10 11">
    <name type="scientific">Coniella lustricola</name>
    <dbReference type="NCBI Taxonomy" id="2025994"/>
    <lineage>
        <taxon>Eukaryota</taxon>
        <taxon>Fungi</taxon>
        <taxon>Dikarya</taxon>
        <taxon>Ascomycota</taxon>
        <taxon>Pezizomycotina</taxon>
        <taxon>Sordariomycetes</taxon>
        <taxon>Sordariomycetidae</taxon>
        <taxon>Diaporthales</taxon>
        <taxon>Schizoparmaceae</taxon>
        <taxon>Coniella</taxon>
    </lineage>
</organism>
<dbReference type="InParanoid" id="A0A2T2ZUG1"/>
<evidence type="ECO:0000256" key="8">
    <source>
        <dbReference type="SAM" id="Phobius"/>
    </source>
</evidence>
<feature type="transmembrane region" description="Helical" evidence="8">
    <location>
        <begin position="238"/>
        <end position="260"/>
    </location>
</feature>
<dbReference type="InterPro" id="IPR004841">
    <property type="entry name" value="AA-permease/SLC12A_dom"/>
</dbReference>
<keyword evidence="5 8" id="KW-1133">Transmembrane helix</keyword>
<dbReference type="OrthoDB" id="3900342at2759"/>